<evidence type="ECO:0000313" key="1">
    <source>
        <dbReference type="EMBL" id="MFD1644654.1"/>
    </source>
</evidence>
<gene>
    <name evidence="1" type="ORF">ACFSBL_03060</name>
</gene>
<dbReference type="PROSITE" id="PS51318">
    <property type="entry name" value="TAT"/>
    <property type="match status" value="1"/>
</dbReference>
<accession>A0ABD6DHE0</accession>
<evidence type="ECO:0008006" key="3">
    <source>
        <dbReference type="Google" id="ProtNLM"/>
    </source>
</evidence>
<evidence type="ECO:0000313" key="2">
    <source>
        <dbReference type="Proteomes" id="UP001597034"/>
    </source>
</evidence>
<keyword evidence="2" id="KW-1185">Reference proteome</keyword>
<reference evidence="1 2" key="1">
    <citation type="journal article" date="2019" name="Int. J. Syst. Evol. Microbiol.">
        <title>The Global Catalogue of Microorganisms (GCM) 10K type strain sequencing project: providing services to taxonomists for standard genome sequencing and annotation.</title>
        <authorList>
            <consortium name="The Broad Institute Genomics Platform"/>
            <consortium name="The Broad Institute Genome Sequencing Center for Infectious Disease"/>
            <person name="Wu L."/>
            <person name="Ma J."/>
        </authorList>
    </citation>
    <scope>NUCLEOTIDE SEQUENCE [LARGE SCALE GENOMIC DNA]</scope>
    <source>
        <strain evidence="1 2">CGMCC 1.10390</strain>
    </source>
</reference>
<dbReference type="Proteomes" id="UP001597034">
    <property type="component" value="Unassembled WGS sequence"/>
</dbReference>
<dbReference type="RefSeq" id="WP_256399914.1">
    <property type="nucleotide sequence ID" value="NZ_JANHJR010000002.1"/>
</dbReference>
<dbReference type="AlphaFoldDB" id="A0ABD6DHE0"/>
<organism evidence="1 2">
    <name type="scientific">Haloarchaeobius litoreus</name>
    <dbReference type="NCBI Taxonomy" id="755306"/>
    <lineage>
        <taxon>Archaea</taxon>
        <taxon>Methanobacteriati</taxon>
        <taxon>Methanobacteriota</taxon>
        <taxon>Stenosarchaea group</taxon>
        <taxon>Halobacteria</taxon>
        <taxon>Halobacteriales</taxon>
        <taxon>Halorubellaceae</taxon>
        <taxon>Haloarchaeobius</taxon>
    </lineage>
</organism>
<dbReference type="EMBL" id="JBHUDO010000001">
    <property type="protein sequence ID" value="MFD1644654.1"/>
    <property type="molecule type" value="Genomic_DNA"/>
</dbReference>
<dbReference type="InterPro" id="IPR006311">
    <property type="entry name" value="TAT_signal"/>
</dbReference>
<protein>
    <recommendedName>
        <fullName evidence="3">Tat (Twin-arginine translocation) pathway signal sequence</fullName>
    </recommendedName>
</protein>
<sequence length="680" mass="71441">MFGNHRSNGVSRRKVLKSTAATGAAAFGAGSAAAGNTPASDDVTVFGDADEVVDTGDRVVTIRATDTVNYEFSVTGVLTPTGAPADAVERGTASNRLDGGTHTFRFSGEFTAFELDGTARVTVDDQPFDVDAFPQQTLEIVPDGAVDFDVSASGAVEVTRGSADRPGARRATGTARRRVVLSYAGELTYLVLDGDARLRKNGTTVTPEEVLPSTLPGEFTVTTGDRRSEYTVTVTGETDHTGGVGTHDGSGVVSDVVEGRETVRYSGRLESVEHDGATAELVPDARRVVCTAPADAAAEFTLRSTETFIHDGAVVDEPTVTVDAGETARIKYFGTVTELGVDDVTVAFDDDADLAAERSMQLQTAAEFERDPAFDRLARATDARIRHDAAGLVAISVGSTAVDDARPRTFVGYEFADLDRGDRGLLSFGRFDDTGALYNARNTYEWHTEYDTLDRLRYDGLVLDGEVESAGIETETYDYDVSESTLRAQQDVESNLSLDPGDWLEGLWDGITDVASDLAGVTASALDSAIDAAVNAASNVSVEDIAIQSGKIVADTLLAIQKLAEEFIDNGWVKAVWKLRFYGYTSVVSLAGSGVFTEIDQGDYDCAGCIGVVRLGIDVGVCTLGVTAVCGAVGFPTAGLGGVACGAVLGAACSYASMALPDAKAMCGQPNDVPYALDIC</sequence>
<comment type="caution">
    <text evidence="1">The sequence shown here is derived from an EMBL/GenBank/DDBJ whole genome shotgun (WGS) entry which is preliminary data.</text>
</comment>
<proteinExistence type="predicted"/>
<name>A0ABD6DHE0_9EURY</name>